<dbReference type="OrthoDB" id="313928at2759"/>
<gene>
    <name evidence="2" type="ORF">PSON_ATCC_30995.1.T0450182</name>
</gene>
<dbReference type="Proteomes" id="UP000692954">
    <property type="component" value="Unassembled WGS sequence"/>
</dbReference>
<evidence type="ECO:0000313" key="3">
    <source>
        <dbReference type="Proteomes" id="UP000692954"/>
    </source>
</evidence>
<comment type="caution">
    <text evidence="2">The sequence shown here is derived from an EMBL/GenBank/DDBJ whole genome shotgun (WGS) entry which is preliminary data.</text>
</comment>
<keyword evidence="3" id="KW-1185">Reference proteome</keyword>
<reference evidence="2" key="1">
    <citation type="submission" date="2021-01" db="EMBL/GenBank/DDBJ databases">
        <authorList>
            <consortium name="Genoscope - CEA"/>
            <person name="William W."/>
        </authorList>
    </citation>
    <scope>NUCLEOTIDE SEQUENCE</scope>
</reference>
<feature type="transmembrane region" description="Helical" evidence="1">
    <location>
        <begin position="70"/>
        <end position="87"/>
    </location>
</feature>
<evidence type="ECO:0008006" key="4">
    <source>
        <dbReference type="Google" id="ProtNLM"/>
    </source>
</evidence>
<sequence>MSQSEKQIVNPSGCFIFLQAKKMIDPADDEQYSAIQKTFFSTSISVGLFSFLWARFYELGKYKFMIPNRLMFYVVAVGGPSITHAFYRTNDLTNFISQMDQKYYEQYKTLSQQ</sequence>
<evidence type="ECO:0000313" key="2">
    <source>
        <dbReference type="EMBL" id="CAD8083627.1"/>
    </source>
</evidence>
<keyword evidence="1" id="KW-1133">Transmembrane helix</keyword>
<accession>A0A8S1MRF5</accession>
<dbReference type="AlphaFoldDB" id="A0A8S1MRF5"/>
<proteinExistence type="predicted"/>
<organism evidence="2 3">
    <name type="scientific">Paramecium sonneborni</name>
    <dbReference type="NCBI Taxonomy" id="65129"/>
    <lineage>
        <taxon>Eukaryota</taxon>
        <taxon>Sar</taxon>
        <taxon>Alveolata</taxon>
        <taxon>Ciliophora</taxon>
        <taxon>Intramacronucleata</taxon>
        <taxon>Oligohymenophorea</taxon>
        <taxon>Peniculida</taxon>
        <taxon>Parameciidae</taxon>
        <taxon>Paramecium</taxon>
    </lineage>
</organism>
<dbReference type="EMBL" id="CAJJDN010000045">
    <property type="protein sequence ID" value="CAD8083627.1"/>
    <property type="molecule type" value="Genomic_DNA"/>
</dbReference>
<feature type="transmembrane region" description="Helical" evidence="1">
    <location>
        <begin position="39"/>
        <end position="58"/>
    </location>
</feature>
<evidence type="ECO:0000256" key="1">
    <source>
        <dbReference type="SAM" id="Phobius"/>
    </source>
</evidence>
<keyword evidence="1" id="KW-0812">Transmembrane</keyword>
<name>A0A8S1MRF5_9CILI</name>
<protein>
    <recommendedName>
        <fullName evidence="4">Transmembrane protein</fullName>
    </recommendedName>
</protein>
<keyword evidence="1" id="KW-0472">Membrane</keyword>